<dbReference type="InterPro" id="IPR050491">
    <property type="entry name" value="AmpC-like"/>
</dbReference>
<keyword evidence="1" id="KW-0812">Transmembrane</keyword>
<dbReference type="RefSeq" id="WP_138591318.1">
    <property type="nucleotide sequence ID" value="NZ_PNBX01000029.1"/>
</dbReference>
<dbReference type="InterPro" id="IPR012338">
    <property type="entry name" value="Beta-lactam/transpept-like"/>
</dbReference>
<evidence type="ECO:0000256" key="1">
    <source>
        <dbReference type="SAM" id="Phobius"/>
    </source>
</evidence>
<accession>A0A5S3VA46</accession>
<feature type="domain" description="Beta-lactamase-related" evidence="2">
    <location>
        <begin position="74"/>
        <end position="401"/>
    </location>
</feature>
<name>A0A5S3VA46_9GAMM</name>
<dbReference type="SUPFAM" id="SSF56601">
    <property type="entry name" value="beta-lactamase/transpeptidase-like"/>
    <property type="match status" value="1"/>
</dbReference>
<keyword evidence="3" id="KW-0378">Hydrolase</keyword>
<dbReference type="Pfam" id="PF00144">
    <property type="entry name" value="Beta-lactamase"/>
    <property type="match status" value="1"/>
</dbReference>
<protein>
    <submittedName>
        <fullName evidence="3">Serine hydrolase</fullName>
    </submittedName>
</protein>
<dbReference type="InterPro" id="IPR001466">
    <property type="entry name" value="Beta-lactam-related"/>
</dbReference>
<dbReference type="GO" id="GO:0016787">
    <property type="term" value="F:hydrolase activity"/>
    <property type="evidence" value="ECO:0007669"/>
    <property type="project" value="UniProtKB-KW"/>
</dbReference>
<sequence length="686" mass="77104">MNILWTDLILMLKRLSLMLVICIGLNQPVCASDHPVCCGQIVPNNDKSNRQNPLKPRSKIQELKGLQKYVDYLINTEIARHNLPGVAVSIVKDDKIVMLKGYGFADLNSQIKVDPNNTLFRIASITKTMTAIAIMQLAEQGKLALDTDINDYLSAFKIPNTFNDPITIRALLSHRAGFEQADAGNLFVQNPLEVLSTEQYLATHMPQRIWPPGHLVSYSNYGFALLGYLVELQSGMNLATYMDQAIFSPLGMGYTTLREPIKNITASTSMQSVLENHLATGYFRNSKGQNIAKAFEFTGHIAGAGAASSTAHDMALYMRALMSINNRLVNRETHEQMKQRLYNDRSLATGITHGMFNDTFKGYQQHHHSGETLTFSSNMVMFPELQLGVFISTNAVEPQSQLVLFLATAIVNKYYRHQLKTPPAELKAEKQTQTHSYSQFLSEQITQRHLEDYTGTYLTTRRSYTQLEKLSALNGPTSISINKQGELVMTNSGHQLILKRLKENVFQGVSKAAPVFYFYHDDSGNIDRFSASMYAGDYERVSFLQSPLCFYLALALASLLSMSTLLLSAMRRFKSNTLSRAELLACCSAGMILTAVLGFIFMNVVLAVDDYDFLVNFPTIEVKLLLSLLIVIALTTLAKVNYLPVISRLSCLPLFYKIHYWLFTLGCLSFIYVFWIWNAIGFNYFT</sequence>
<keyword evidence="1" id="KW-0472">Membrane</keyword>
<dbReference type="AlphaFoldDB" id="A0A5S3VA46"/>
<evidence type="ECO:0000313" key="4">
    <source>
        <dbReference type="Proteomes" id="UP000307217"/>
    </source>
</evidence>
<dbReference type="OrthoDB" id="119951at2"/>
<dbReference type="PANTHER" id="PTHR46825:SF9">
    <property type="entry name" value="BETA-LACTAMASE-RELATED DOMAIN-CONTAINING PROTEIN"/>
    <property type="match status" value="1"/>
</dbReference>
<dbReference type="EMBL" id="PNBX01000029">
    <property type="protein sequence ID" value="TMO68779.1"/>
    <property type="molecule type" value="Genomic_DNA"/>
</dbReference>
<comment type="caution">
    <text evidence="3">The sequence shown here is derived from an EMBL/GenBank/DDBJ whole genome shotgun (WGS) entry which is preliminary data.</text>
</comment>
<reference evidence="3 4" key="1">
    <citation type="submission" date="2018-01" db="EMBL/GenBank/DDBJ databases">
        <authorList>
            <person name="Paulsen S."/>
            <person name="Gram L.K."/>
        </authorList>
    </citation>
    <scope>NUCLEOTIDE SEQUENCE [LARGE SCALE GENOMIC DNA]</scope>
    <source>
        <strain evidence="3 4">S3790</strain>
    </source>
</reference>
<feature type="transmembrane region" description="Helical" evidence="1">
    <location>
        <begin position="581"/>
        <end position="604"/>
    </location>
</feature>
<dbReference type="PANTHER" id="PTHR46825">
    <property type="entry name" value="D-ALANYL-D-ALANINE-CARBOXYPEPTIDASE/ENDOPEPTIDASE AMPH"/>
    <property type="match status" value="1"/>
</dbReference>
<reference evidence="4" key="2">
    <citation type="submission" date="2019-06" db="EMBL/GenBank/DDBJ databases">
        <title>Co-occurence of chitin degradation, pigmentation and bioactivity in marine Pseudoalteromonas.</title>
        <authorList>
            <person name="Sonnenschein E.C."/>
            <person name="Bech P.K."/>
        </authorList>
    </citation>
    <scope>NUCLEOTIDE SEQUENCE [LARGE SCALE GENOMIC DNA]</scope>
    <source>
        <strain evidence="4">S3790</strain>
    </source>
</reference>
<dbReference type="Proteomes" id="UP000307217">
    <property type="component" value="Unassembled WGS sequence"/>
</dbReference>
<evidence type="ECO:0000313" key="3">
    <source>
        <dbReference type="EMBL" id="TMO68779.1"/>
    </source>
</evidence>
<evidence type="ECO:0000259" key="2">
    <source>
        <dbReference type="Pfam" id="PF00144"/>
    </source>
</evidence>
<dbReference type="Gene3D" id="3.40.710.10">
    <property type="entry name" value="DD-peptidase/beta-lactamase superfamily"/>
    <property type="match status" value="1"/>
</dbReference>
<feature type="transmembrane region" description="Helical" evidence="1">
    <location>
        <begin position="658"/>
        <end position="677"/>
    </location>
</feature>
<organism evidence="3 4">
    <name type="scientific">Pseudoalteromonas aurantia</name>
    <dbReference type="NCBI Taxonomy" id="43654"/>
    <lineage>
        <taxon>Bacteria</taxon>
        <taxon>Pseudomonadati</taxon>
        <taxon>Pseudomonadota</taxon>
        <taxon>Gammaproteobacteria</taxon>
        <taxon>Alteromonadales</taxon>
        <taxon>Pseudoalteromonadaceae</taxon>
        <taxon>Pseudoalteromonas</taxon>
    </lineage>
</organism>
<feature type="transmembrane region" description="Helical" evidence="1">
    <location>
        <begin position="550"/>
        <end position="569"/>
    </location>
</feature>
<keyword evidence="1" id="KW-1133">Transmembrane helix</keyword>
<gene>
    <name evidence="3" type="ORF">CWC19_07610</name>
</gene>
<proteinExistence type="predicted"/>
<feature type="transmembrane region" description="Helical" evidence="1">
    <location>
        <begin position="624"/>
        <end position="646"/>
    </location>
</feature>